<reference evidence="1" key="1">
    <citation type="journal article" date="2021" name="Mol. Ecol. Resour.">
        <title>Apolygus lucorum genome provides insights into omnivorousness and mesophyll feeding.</title>
        <authorList>
            <person name="Liu Y."/>
            <person name="Liu H."/>
            <person name="Wang H."/>
            <person name="Huang T."/>
            <person name="Liu B."/>
            <person name="Yang B."/>
            <person name="Yin L."/>
            <person name="Li B."/>
            <person name="Zhang Y."/>
            <person name="Zhang S."/>
            <person name="Jiang F."/>
            <person name="Zhang X."/>
            <person name="Ren Y."/>
            <person name="Wang B."/>
            <person name="Wang S."/>
            <person name="Lu Y."/>
            <person name="Wu K."/>
            <person name="Fan W."/>
            <person name="Wang G."/>
        </authorList>
    </citation>
    <scope>NUCLEOTIDE SEQUENCE</scope>
    <source>
        <strain evidence="1">12Hb</strain>
    </source>
</reference>
<dbReference type="Proteomes" id="UP000466442">
    <property type="component" value="Linkage Group LG16"/>
</dbReference>
<evidence type="ECO:0000313" key="2">
    <source>
        <dbReference type="Proteomes" id="UP000466442"/>
    </source>
</evidence>
<name>A0A6A4J441_APOLU</name>
<organism evidence="1 2">
    <name type="scientific">Apolygus lucorum</name>
    <name type="common">Small green plant bug</name>
    <name type="synonym">Lygocoris lucorum</name>
    <dbReference type="NCBI Taxonomy" id="248454"/>
    <lineage>
        <taxon>Eukaryota</taxon>
        <taxon>Metazoa</taxon>
        <taxon>Ecdysozoa</taxon>
        <taxon>Arthropoda</taxon>
        <taxon>Hexapoda</taxon>
        <taxon>Insecta</taxon>
        <taxon>Pterygota</taxon>
        <taxon>Neoptera</taxon>
        <taxon>Paraneoptera</taxon>
        <taxon>Hemiptera</taxon>
        <taxon>Heteroptera</taxon>
        <taxon>Panheteroptera</taxon>
        <taxon>Cimicomorpha</taxon>
        <taxon>Miridae</taxon>
        <taxon>Mirini</taxon>
        <taxon>Apolygus</taxon>
    </lineage>
</organism>
<evidence type="ECO:0000313" key="1">
    <source>
        <dbReference type="EMBL" id="KAF6198280.1"/>
    </source>
</evidence>
<keyword evidence="2" id="KW-1185">Reference proteome</keyword>
<dbReference type="EMBL" id="WIXP02000016">
    <property type="protein sequence ID" value="KAF6198280.1"/>
    <property type="molecule type" value="Genomic_DNA"/>
</dbReference>
<protein>
    <submittedName>
        <fullName evidence="1">Uncharacterized protein</fullName>
    </submittedName>
</protein>
<gene>
    <name evidence="1" type="ORF">GE061_008028</name>
</gene>
<dbReference type="AlphaFoldDB" id="A0A6A4J441"/>
<sequence>MRVILLISVFVLVLQGLVVAQDREFRVVANCNCSSGVNKPDGCEVCRSPAPAKRRRRGLGDLFSSGLQGGGSVCHCEIPQ</sequence>
<comment type="caution">
    <text evidence="1">The sequence shown here is derived from an EMBL/GenBank/DDBJ whole genome shotgun (WGS) entry which is preliminary data.</text>
</comment>
<proteinExistence type="predicted"/>
<accession>A0A6A4J441</accession>